<reference evidence="7 8" key="1">
    <citation type="journal article" date="2012" name="PLoS Pathog.">
        <title>Diverse lifestyles and strategies of plant pathogenesis encoded in the genomes of eighteen Dothideomycetes fungi.</title>
        <authorList>
            <person name="Ohm R.A."/>
            <person name="Feau N."/>
            <person name="Henrissat B."/>
            <person name="Schoch C.L."/>
            <person name="Horwitz B.A."/>
            <person name="Barry K.W."/>
            <person name="Condon B.J."/>
            <person name="Copeland A.C."/>
            <person name="Dhillon B."/>
            <person name="Glaser F."/>
            <person name="Hesse C.N."/>
            <person name="Kosti I."/>
            <person name="LaButti K."/>
            <person name="Lindquist E.A."/>
            <person name="Lucas S."/>
            <person name="Salamov A.A."/>
            <person name="Bradshaw R.E."/>
            <person name="Ciuffetti L."/>
            <person name="Hamelin R.C."/>
            <person name="Kema G.H.J."/>
            <person name="Lawrence C."/>
            <person name="Scott J.A."/>
            <person name="Spatafora J.W."/>
            <person name="Turgeon B.G."/>
            <person name="de Wit P.J.G.M."/>
            <person name="Zhong S."/>
            <person name="Goodwin S.B."/>
            <person name="Grigoriev I.V."/>
        </authorList>
    </citation>
    <scope>NUCLEOTIDE SEQUENCE [LARGE SCALE GENOMIC DNA]</scope>
    <source>
        <strain evidence="8">28A</strain>
    </source>
</reference>
<feature type="domain" description="Suppressor of forked" evidence="6">
    <location>
        <begin position="228"/>
        <end position="847"/>
    </location>
</feature>
<dbReference type="PANTHER" id="PTHR19980:SF0">
    <property type="entry name" value="CLEAVAGE STIMULATION FACTOR SUBUNIT 3"/>
    <property type="match status" value="1"/>
</dbReference>
<dbReference type="GeneID" id="19395999"/>
<dbReference type="SMART" id="SM00386">
    <property type="entry name" value="HAT"/>
    <property type="match status" value="5"/>
</dbReference>
<evidence type="ECO:0000256" key="5">
    <source>
        <dbReference type="SAM" id="MobiDB-lite"/>
    </source>
</evidence>
<gene>
    <name evidence="7" type="ORF">SETTUDRAFT_126994</name>
</gene>
<evidence type="ECO:0000256" key="2">
    <source>
        <dbReference type="ARBA" id="ARBA00022737"/>
    </source>
</evidence>
<evidence type="ECO:0000256" key="1">
    <source>
        <dbReference type="ARBA" id="ARBA00002863"/>
    </source>
</evidence>
<dbReference type="RefSeq" id="XP_008022632.1">
    <property type="nucleotide sequence ID" value="XM_008024441.1"/>
</dbReference>
<dbReference type="Gene3D" id="1.25.40.1040">
    <property type="match status" value="1"/>
</dbReference>
<evidence type="ECO:0000313" key="7">
    <source>
        <dbReference type="EMBL" id="EOA89670.1"/>
    </source>
</evidence>
<feature type="compositionally biased region" description="Low complexity" evidence="5">
    <location>
        <begin position="80"/>
        <end position="92"/>
    </location>
</feature>
<feature type="region of interest" description="Disordered" evidence="5">
    <location>
        <begin position="1"/>
        <end position="193"/>
    </location>
</feature>
<dbReference type="eggNOG" id="KOG1914">
    <property type="taxonomic scope" value="Eukaryota"/>
</dbReference>
<evidence type="ECO:0000256" key="4">
    <source>
        <dbReference type="RuleBase" id="RU369035"/>
    </source>
</evidence>
<keyword evidence="8" id="KW-1185">Reference proteome</keyword>
<feature type="compositionally biased region" description="Pro residues" evidence="5">
    <location>
        <begin position="875"/>
        <end position="890"/>
    </location>
</feature>
<proteinExistence type="predicted"/>
<evidence type="ECO:0000259" key="6">
    <source>
        <dbReference type="Pfam" id="PF05843"/>
    </source>
</evidence>
<feature type="compositionally biased region" description="Low complexity" evidence="5">
    <location>
        <begin position="160"/>
        <end position="181"/>
    </location>
</feature>
<feature type="compositionally biased region" description="Polar residues" evidence="5">
    <location>
        <begin position="123"/>
        <end position="138"/>
    </location>
</feature>
<dbReference type="SUPFAM" id="SSF48452">
    <property type="entry name" value="TPR-like"/>
    <property type="match status" value="2"/>
</dbReference>
<keyword evidence="4" id="KW-0963">Cytoplasm</keyword>
<feature type="compositionally biased region" description="Acidic residues" evidence="5">
    <location>
        <begin position="104"/>
        <end position="113"/>
    </location>
</feature>
<sequence length="1061" mass="117798">MADEAERAFLEAQQHQEYDPAAGGYNMTDAPSGQDEYDPATTYSPPSEQSPSVQPESGANSPPRPADGEDGEQSRAQSQPPLAAAEAAAAPPSKRPRTVGGFVDESEDEEEEPAAQPQEASATRQSATEAQQAPQPSFTNTPNNTLPNPDVQLHSAQDQAPASVSAPVAVNEPAPSVASVPNGSTPVPDATKPATPDVLNVASARPSVVPATPAPTSAALPKARLPQDRVGILEDRIAEDPRGDIEAWLSLIEEHRRRHKHDDARAVFERFLKVFPSAGEQWVEYILFETELDELPKVEHLFGRSIPSAQYIGIYSAYIDFIRRRFNLTTDQNGQNRQTVTQAYEFVLNSVGIDVQAGKLWLDYIEMLKTGPGVLGGSNWQDMQKMDTLRKVYQRAVAVPHNATLEIWRDYDKFEMSMNKVSGRKQLQETSPAYMTARSAINVLENNITRGVIRTTLPKLTPAAGFDGYEDYMNQVKLWKNWIQWEKSDPLECTTDNRELYNKRVLHLYKNALMALRFWPELWYEAAEWCFENNLQAEGDKFLNDGIEANPESCLLVFKKANQVEQRTDFEDGQAGVIAKGRAVREPYQRLLDTIYDLTAQVKKREEHSIARAKEQFEVQKAADEAARAIAQQNDDDEDEVVAARRLKEKEDAFSGQLQAMSAGYNAQTQNLKKTLTYAWIALMRAMRRVQGKGDPKGDIGGFRGVFTEARKKGKLLSEAYVASALIEHHCYQEPAAQKIFERGMKLFPEDEHFALEYIKHLIKLNDSTNARAVFETVVGKLTAKPENVHRAKSLFAFFHDYEAQFGELAQITKLEQRMATLFPEDPHLHRFSQRFASPTFDPISVRHIISPRTQMKPVMPSVMPSVEEQQQPVPAMPPQQPPPQPPPQPAVEQQRLASPAITNSPHLNNLMPATNSPKRPLEDMEEVAQPRKLARGESPLKGAAGRRLDAARRNLATAGATPIGQNPGPPPLPRGVNFLLGIIPPAHTYKETRFKAEGLVSLLRDVAAIPVPPGQVPPQPQRWGTTPTTAQQLQSIQEKYGNGGHIPMHPAMPGANPWGA</sequence>
<dbReference type="InterPro" id="IPR003107">
    <property type="entry name" value="HAT"/>
</dbReference>
<dbReference type="GO" id="GO:0005737">
    <property type="term" value="C:cytoplasm"/>
    <property type="evidence" value="ECO:0007669"/>
    <property type="project" value="UniProtKB-SubCell"/>
</dbReference>
<dbReference type="Pfam" id="PF05843">
    <property type="entry name" value="Suf"/>
    <property type="match status" value="1"/>
</dbReference>
<keyword evidence="2" id="KW-0677">Repeat</keyword>
<feature type="compositionally biased region" description="Low complexity" evidence="5">
    <location>
        <begin position="44"/>
        <end position="57"/>
    </location>
</feature>
<dbReference type="Proteomes" id="UP000016935">
    <property type="component" value="Unassembled WGS sequence"/>
</dbReference>
<accession>R0IY55</accession>
<dbReference type="OrthoDB" id="26282at2759"/>
<evidence type="ECO:0000313" key="8">
    <source>
        <dbReference type="Proteomes" id="UP000016935"/>
    </source>
</evidence>
<feature type="region of interest" description="Disordered" evidence="5">
    <location>
        <begin position="863"/>
        <end position="925"/>
    </location>
</feature>
<dbReference type="EMBL" id="KB908504">
    <property type="protein sequence ID" value="EOA89670.1"/>
    <property type="molecule type" value="Genomic_DNA"/>
</dbReference>
<organism evidence="7 8">
    <name type="scientific">Exserohilum turcicum (strain 28A)</name>
    <name type="common">Northern leaf blight fungus</name>
    <name type="synonym">Setosphaeria turcica</name>
    <dbReference type="NCBI Taxonomy" id="671987"/>
    <lineage>
        <taxon>Eukaryota</taxon>
        <taxon>Fungi</taxon>
        <taxon>Dikarya</taxon>
        <taxon>Ascomycota</taxon>
        <taxon>Pezizomycotina</taxon>
        <taxon>Dothideomycetes</taxon>
        <taxon>Pleosporomycetidae</taxon>
        <taxon>Pleosporales</taxon>
        <taxon>Pleosporineae</taxon>
        <taxon>Pleosporaceae</taxon>
        <taxon>Exserohilum</taxon>
    </lineage>
</organism>
<name>R0IY55_EXST2</name>
<dbReference type="HOGENOM" id="CLU_007630_1_1_1"/>
<dbReference type="GO" id="GO:0003729">
    <property type="term" value="F:mRNA binding"/>
    <property type="evidence" value="ECO:0007669"/>
    <property type="project" value="TreeGrafter"/>
</dbReference>
<dbReference type="InterPro" id="IPR008847">
    <property type="entry name" value="Suf"/>
</dbReference>
<feature type="compositionally biased region" description="Basic and acidic residues" evidence="5">
    <location>
        <begin position="1"/>
        <end position="18"/>
    </location>
</feature>
<dbReference type="PANTHER" id="PTHR19980">
    <property type="entry name" value="RNA CLEAVAGE STIMULATION FACTOR"/>
    <property type="match status" value="1"/>
</dbReference>
<feature type="compositionally biased region" description="Polar residues" evidence="5">
    <location>
        <begin position="901"/>
        <end position="918"/>
    </location>
</feature>
<feature type="compositionally biased region" description="Low complexity" evidence="5">
    <location>
        <begin position="139"/>
        <end position="149"/>
    </location>
</feature>
<comment type="subcellular location">
    <subcellularLocation>
        <location evidence="4">Nucleus</location>
    </subcellularLocation>
    <subcellularLocation>
        <location evidence="4">Cytoplasm</location>
    </subcellularLocation>
    <text evidence="4">Nucleus and/or cytoplasm.</text>
</comment>
<protein>
    <recommendedName>
        <fullName evidence="4">mRNA 3'-end-processing protein RNA14</fullName>
    </recommendedName>
</protein>
<dbReference type="STRING" id="671987.R0IY55"/>
<dbReference type="GO" id="GO:0005634">
    <property type="term" value="C:nucleus"/>
    <property type="evidence" value="ECO:0007669"/>
    <property type="project" value="UniProtKB-SubCell"/>
</dbReference>
<keyword evidence="3 4" id="KW-0539">Nucleus</keyword>
<dbReference type="InterPro" id="IPR011990">
    <property type="entry name" value="TPR-like_helical_dom_sf"/>
</dbReference>
<dbReference type="AlphaFoldDB" id="R0IY55"/>
<keyword evidence="4" id="KW-0507">mRNA processing</keyword>
<evidence type="ECO:0000256" key="3">
    <source>
        <dbReference type="ARBA" id="ARBA00023242"/>
    </source>
</evidence>
<reference evidence="7 8" key="2">
    <citation type="journal article" date="2013" name="PLoS Genet.">
        <title>Comparative genome structure, secondary metabolite, and effector coding capacity across Cochliobolus pathogens.</title>
        <authorList>
            <person name="Condon B.J."/>
            <person name="Leng Y."/>
            <person name="Wu D."/>
            <person name="Bushley K.E."/>
            <person name="Ohm R.A."/>
            <person name="Otillar R."/>
            <person name="Martin J."/>
            <person name="Schackwitz W."/>
            <person name="Grimwood J."/>
            <person name="MohdZainudin N."/>
            <person name="Xue C."/>
            <person name="Wang R."/>
            <person name="Manning V.A."/>
            <person name="Dhillon B."/>
            <person name="Tu Z.J."/>
            <person name="Steffenson B.J."/>
            <person name="Salamov A."/>
            <person name="Sun H."/>
            <person name="Lowry S."/>
            <person name="LaButti K."/>
            <person name="Han J."/>
            <person name="Copeland A."/>
            <person name="Lindquist E."/>
            <person name="Barry K."/>
            <person name="Schmutz J."/>
            <person name="Baker S.E."/>
            <person name="Ciuffetti L.M."/>
            <person name="Grigoriev I.V."/>
            <person name="Zhong S."/>
            <person name="Turgeon B.G."/>
        </authorList>
    </citation>
    <scope>NUCLEOTIDE SEQUENCE [LARGE SCALE GENOMIC DNA]</scope>
    <source>
        <strain evidence="8">28A</strain>
    </source>
</reference>
<comment type="function">
    <text evidence="1 4">Component of the cleavage factor IA (CFIA) complex, which is involved in the endonucleolytic cleavage during polyadenylation-dependent pre-mRNA 3'-end formation.</text>
</comment>
<dbReference type="GO" id="GO:0180010">
    <property type="term" value="P:co-transcriptional mRNA 3'-end processing, cleavage and polyadenylation pathway"/>
    <property type="evidence" value="ECO:0007669"/>
    <property type="project" value="UniProtKB-UniRule"/>
</dbReference>
<dbReference type="InterPro" id="IPR045243">
    <property type="entry name" value="Rna14-like"/>
</dbReference>